<dbReference type="EMBL" id="MNBE01000608">
    <property type="protein sequence ID" value="OKP04738.1"/>
    <property type="molecule type" value="Genomic_DNA"/>
</dbReference>
<name>A0A1Q5TWW7_9EURO</name>
<accession>A0A1Q5TWW7</accession>
<protein>
    <recommendedName>
        <fullName evidence="3">FAR1 domain-containing protein</fullName>
    </recommendedName>
</protein>
<gene>
    <name evidence="1" type="ORF">PENSUB_6757</name>
</gene>
<dbReference type="Proteomes" id="UP000186955">
    <property type="component" value="Unassembled WGS sequence"/>
</dbReference>
<organism evidence="1 2">
    <name type="scientific">Penicillium subrubescens</name>
    <dbReference type="NCBI Taxonomy" id="1316194"/>
    <lineage>
        <taxon>Eukaryota</taxon>
        <taxon>Fungi</taxon>
        <taxon>Dikarya</taxon>
        <taxon>Ascomycota</taxon>
        <taxon>Pezizomycotina</taxon>
        <taxon>Eurotiomycetes</taxon>
        <taxon>Eurotiomycetidae</taxon>
        <taxon>Eurotiales</taxon>
        <taxon>Aspergillaceae</taxon>
        <taxon>Penicillium</taxon>
    </lineage>
</organism>
<keyword evidence="2" id="KW-1185">Reference proteome</keyword>
<dbReference type="STRING" id="1316194.A0A1Q5TWW7"/>
<reference evidence="1 2" key="1">
    <citation type="submission" date="2016-10" db="EMBL/GenBank/DDBJ databases">
        <title>Genome sequence of the ascomycete fungus Penicillium subrubescens.</title>
        <authorList>
            <person name="De Vries R.P."/>
            <person name="Peng M."/>
            <person name="Dilokpimol A."/>
            <person name="Hilden K."/>
            <person name="Makela M.R."/>
            <person name="Grigoriev I."/>
            <person name="Riley R."/>
            <person name="Granchi Z."/>
        </authorList>
    </citation>
    <scope>NUCLEOTIDE SEQUENCE [LARGE SCALE GENOMIC DNA]</scope>
    <source>
        <strain evidence="1 2">CBS 132785</strain>
    </source>
</reference>
<evidence type="ECO:0008006" key="3">
    <source>
        <dbReference type="Google" id="ProtNLM"/>
    </source>
</evidence>
<evidence type="ECO:0000313" key="2">
    <source>
        <dbReference type="Proteomes" id="UP000186955"/>
    </source>
</evidence>
<evidence type="ECO:0000313" key="1">
    <source>
        <dbReference type="EMBL" id="OKP04738.1"/>
    </source>
</evidence>
<comment type="caution">
    <text evidence="1">The sequence shown here is derived from an EMBL/GenBank/DDBJ whole genome shotgun (WGS) entry which is preliminary data.</text>
</comment>
<sequence length="241" mass="27021">MESTQFDDTLLPVFDELDMAIFMPSIDLAAPSEAPIEAPDDASDDAILVPDMTWPTYLAGIDWINEQACLSGSGFGAVIKNSKKRRDRTLKTVYLRCDRGYNRPKARDHPKRKSYKKATKCQWRAVIRLEPTGDWTLRVQQHRHNHGPIPASAMPVQRRRQLEFSALSPGGSDSIRTSPVTLNGTITINGTSCNPSDAKTWGPPFGPACKIPPGWIKNGRPDAPANGWYRFRPRRFLKKHP</sequence>
<proteinExistence type="predicted"/>
<dbReference type="AlphaFoldDB" id="A0A1Q5TWW7"/>